<proteinExistence type="predicted"/>
<comment type="caution">
    <text evidence="1">The sequence shown here is derived from an EMBL/GenBank/DDBJ whole genome shotgun (WGS) entry which is preliminary data.</text>
</comment>
<keyword evidence="2" id="KW-1185">Reference proteome</keyword>
<sequence>MGCQTLRIWLKSHLFQRHNIYIFKWLRMISLNIRKVDVCNGEGIQHLDYYYSLQQNEKELSVTLIYISEQNGEVNNYASIKGEFIYQWIWIQFGKSKQWSRYQPLNVGKYKVKINSFGYKGIQMQESSIEYQNGDQIDQSCIGIQLICQ</sequence>
<dbReference type="AlphaFoldDB" id="A0A8S1Y178"/>
<accession>A0A8S1Y178</accession>
<dbReference type="Proteomes" id="UP000683925">
    <property type="component" value="Unassembled WGS sequence"/>
</dbReference>
<gene>
    <name evidence="1" type="ORF">POCTA_138.1.T1410055</name>
</gene>
<evidence type="ECO:0000313" key="1">
    <source>
        <dbReference type="EMBL" id="CAD8207490.1"/>
    </source>
</evidence>
<protein>
    <submittedName>
        <fullName evidence="1">Uncharacterized protein</fullName>
    </submittedName>
</protein>
<reference evidence="1" key="1">
    <citation type="submission" date="2021-01" db="EMBL/GenBank/DDBJ databases">
        <authorList>
            <consortium name="Genoscope - CEA"/>
            <person name="William W."/>
        </authorList>
    </citation>
    <scope>NUCLEOTIDE SEQUENCE</scope>
</reference>
<evidence type="ECO:0000313" key="2">
    <source>
        <dbReference type="Proteomes" id="UP000683925"/>
    </source>
</evidence>
<name>A0A8S1Y178_PAROT</name>
<dbReference type="EMBL" id="CAJJDP010000142">
    <property type="protein sequence ID" value="CAD8207490.1"/>
    <property type="molecule type" value="Genomic_DNA"/>
</dbReference>
<organism evidence="1 2">
    <name type="scientific">Paramecium octaurelia</name>
    <dbReference type="NCBI Taxonomy" id="43137"/>
    <lineage>
        <taxon>Eukaryota</taxon>
        <taxon>Sar</taxon>
        <taxon>Alveolata</taxon>
        <taxon>Ciliophora</taxon>
        <taxon>Intramacronucleata</taxon>
        <taxon>Oligohymenophorea</taxon>
        <taxon>Peniculida</taxon>
        <taxon>Parameciidae</taxon>
        <taxon>Paramecium</taxon>
    </lineage>
</organism>